<evidence type="ECO:0000256" key="1">
    <source>
        <dbReference type="SAM" id="MobiDB-lite"/>
    </source>
</evidence>
<dbReference type="AlphaFoldDB" id="A0A2U3EHZ6"/>
<protein>
    <submittedName>
        <fullName evidence="2">Uncharacterized protein</fullName>
    </submittedName>
</protein>
<reference evidence="2 3" key="1">
    <citation type="journal article" date="2016" name="Front. Microbiol.">
        <title>Genome and transcriptome sequences reveal the specific parasitism of the nematophagous Purpureocillium lilacinum 36-1.</title>
        <authorList>
            <person name="Xie J."/>
            <person name="Li S."/>
            <person name="Mo C."/>
            <person name="Xiao X."/>
            <person name="Peng D."/>
            <person name="Wang G."/>
            <person name="Xiao Y."/>
        </authorList>
    </citation>
    <scope>NUCLEOTIDE SEQUENCE [LARGE SCALE GENOMIC DNA]</scope>
    <source>
        <strain evidence="2 3">36-1</strain>
    </source>
</reference>
<dbReference type="Proteomes" id="UP000245956">
    <property type="component" value="Unassembled WGS sequence"/>
</dbReference>
<feature type="region of interest" description="Disordered" evidence="1">
    <location>
        <begin position="24"/>
        <end position="48"/>
    </location>
</feature>
<dbReference type="EMBL" id="LCWV01000004">
    <property type="protein sequence ID" value="PWI74134.1"/>
    <property type="molecule type" value="Genomic_DNA"/>
</dbReference>
<organism evidence="2 3">
    <name type="scientific">Purpureocillium lilacinum</name>
    <name type="common">Paecilomyces lilacinus</name>
    <dbReference type="NCBI Taxonomy" id="33203"/>
    <lineage>
        <taxon>Eukaryota</taxon>
        <taxon>Fungi</taxon>
        <taxon>Dikarya</taxon>
        <taxon>Ascomycota</taxon>
        <taxon>Pezizomycotina</taxon>
        <taxon>Sordariomycetes</taxon>
        <taxon>Hypocreomycetidae</taxon>
        <taxon>Hypocreales</taxon>
        <taxon>Ophiocordycipitaceae</taxon>
        <taxon>Purpureocillium</taxon>
    </lineage>
</organism>
<gene>
    <name evidence="2" type="ORF">PCL_09410</name>
</gene>
<comment type="caution">
    <text evidence="2">The sequence shown here is derived from an EMBL/GenBank/DDBJ whole genome shotgun (WGS) entry which is preliminary data.</text>
</comment>
<feature type="region of interest" description="Disordered" evidence="1">
    <location>
        <begin position="76"/>
        <end position="125"/>
    </location>
</feature>
<name>A0A2U3EHZ6_PURLI</name>
<sequence length="184" mass="20250">MHAHTRHHCSLPPSSAVVVAELRQGRPRARPRKRENPPSPFAPSNGEAVARPHIAYRTRATLRCAARDWAAVASAPDLGSSTKMPQRPRAPRRQNHGGGGSDGGRSTRRNHATRRGGGSKSSTKLVPPGWWLAGLAWFRWRPRRALRRIPTLTPGGVESWPKLEGEPRACGNTFRLGLHRLIVS</sequence>
<accession>A0A2U3EHZ6</accession>
<evidence type="ECO:0000313" key="2">
    <source>
        <dbReference type="EMBL" id="PWI74134.1"/>
    </source>
</evidence>
<proteinExistence type="predicted"/>
<evidence type="ECO:0000313" key="3">
    <source>
        <dbReference type="Proteomes" id="UP000245956"/>
    </source>
</evidence>